<feature type="chain" id="PRO_5045435954" description="Secreted protein" evidence="1">
    <location>
        <begin position="19"/>
        <end position="62"/>
    </location>
</feature>
<organism evidence="2 3">
    <name type="scientific">Actinoplanes palleronii</name>
    <dbReference type="NCBI Taxonomy" id="113570"/>
    <lineage>
        <taxon>Bacteria</taxon>
        <taxon>Bacillati</taxon>
        <taxon>Actinomycetota</taxon>
        <taxon>Actinomycetes</taxon>
        <taxon>Micromonosporales</taxon>
        <taxon>Micromonosporaceae</taxon>
        <taxon>Actinoplanes</taxon>
    </lineage>
</organism>
<name>A0ABQ4BJK5_9ACTN</name>
<keyword evidence="1" id="KW-0732">Signal</keyword>
<accession>A0ABQ4BJK5</accession>
<evidence type="ECO:0000313" key="2">
    <source>
        <dbReference type="EMBL" id="GIE70867.1"/>
    </source>
</evidence>
<sequence length="62" mass="6519">MLVPVWLVVTVVSARAGAAMTVATRARTAAQAALKSNRTRFLGMVIRPPGWGISGGFSIDAY</sequence>
<evidence type="ECO:0000313" key="3">
    <source>
        <dbReference type="Proteomes" id="UP000624709"/>
    </source>
</evidence>
<dbReference type="EMBL" id="BOMS01000111">
    <property type="protein sequence ID" value="GIE70867.1"/>
    <property type="molecule type" value="Genomic_DNA"/>
</dbReference>
<dbReference type="Proteomes" id="UP000624709">
    <property type="component" value="Unassembled WGS sequence"/>
</dbReference>
<protein>
    <recommendedName>
        <fullName evidence="4">Secreted protein</fullName>
    </recommendedName>
</protein>
<feature type="signal peptide" evidence="1">
    <location>
        <begin position="1"/>
        <end position="18"/>
    </location>
</feature>
<evidence type="ECO:0000256" key="1">
    <source>
        <dbReference type="SAM" id="SignalP"/>
    </source>
</evidence>
<gene>
    <name evidence="2" type="ORF">Apa02nite_069750</name>
</gene>
<comment type="caution">
    <text evidence="2">The sequence shown here is derived from an EMBL/GenBank/DDBJ whole genome shotgun (WGS) entry which is preliminary data.</text>
</comment>
<keyword evidence="3" id="KW-1185">Reference proteome</keyword>
<evidence type="ECO:0008006" key="4">
    <source>
        <dbReference type="Google" id="ProtNLM"/>
    </source>
</evidence>
<reference evidence="2 3" key="1">
    <citation type="submission" date="2021-01" db="EMBL/GenBank/DDBJ databases">
        <title>Whole genome shotgun sequence of Actinoplanes palleronii NBRC 14916.</title>
        <authorList>
            <person name="Komaki H."/>
            <person name="Tamura T."/>
        </authorList>
    </citation>
    <scope>NUCLEOTIDE SEQUENCE [LARGE SCALE GENOMIC DNA]</scope>
    <source>
        <strain evidence="2 3">NBRC 14916</strain>
    </source>
</reference>
<proteinExistence type="predicted"/>